<dbReference type="EMBL" id="JBHTJW010000002">
    <property type="protein sequence ID" value="MFD0929967.1"/>
    <property type="molecule type" value="Genomic_DNA"/>
</dbReference>
<dbReference type="SUPFAM" id="SSF56954">
    <property type="entry name" value="Outer membrane efflux proteins (OEP)"/>
    <property type="match status" value="1"/>
</dbReference>
<comment type="similarity">
    <text evidence="1">Belongs to the outer membrane factor (OMF) (TC 1.B.17) family.</text>
</comment>
<keyword evidence="3" id="KW-0732">Signal</keyword>
<dbReference type="Pfam" id="PF02321">
    <property type="entry name" value="OEP"/>
    <property type="match status" value="2"/>
</dbReference>
<keyword evidence="5" id="KW-1185">Reference proteome</keyword>
<feature type="coiled-coil region" evidence="2">
    <location>
        <begin position="381"/>
        <end position="408"/>
    </location>
</feature>
<dbReference type="RefSeq" id="WP_368667977.1">
    <property type="nucleotide sequence ID" value="NZ_JBHTJW010000002.1"/>
</dbReference>
<dbReference type="InterPro" id="IPR003423">
    <property type="entry name" value="OMP_efflux"/>
</dbReference>
<dbReference type="Proteomes" id="UP001597106">
    <property type="component" value="Unassembled WGS sequence"/>
</dbReference>
<dbReference type="PANTHER" id="PTHR30203">
    <property type="entry name" value="OUTER MEMBRANE CATION EFFLUX PROTEIN"/>
    <property type="match status" value="1"/>
</dbReference>
<organism evidence="4 5">
    <name type="scientific">Methylophilus glucosoxydans</name>
    <dbReference type="NCBI Taxonomy" id="752553"/>
    <lineage>
        <taxon>Bacteria</taxon>
        <taxon>Pseudomonadati</taxon>
        <taxon>Pseudomonadota</taxon>
        <taxon>Betaproteobacteria</taxon>
        <taxon>Nitrosomonadales</taxon>
        <taxon>Methylophilaceae</taxon>
        <taxon>Methylophilus</taxon>
    </lineage>
</organism>
<dbReference type="InterPro" id="IPR010131">
    <property type="entry name" value="MdtP/NodT-like"/>
</dbReference>
<protein>
    <submittedName>
        <fullName evidence="4">TolC family protein</fullName>
    </submittedName>
</protein>
<reference evidence="5" key="1">
    <citation type="journal article" date="2019" name="Int. J. Syst. Evol. Microbiol.">
        <title>The Global Catalogue of Microorganisms (GCM) 10K type strain sequencing project: providing services to taxonomists for standard genome sequencing and annotation.</title>
        <authorList>
            <consortium name="The Broad Institute Genomics Platform"/>
            <consortium name="The Broad Institute Genome Sequencing Center for Infectious Disease"/>
            <person name="Wu L."/>
            <person name="Ma J."/>
        </authorList>
    </citation>
    <scope>NUCLEOTIDE SEQUENCE [LARGE SCALE GENOMIC DNA]</scope>
    <source>
        <strain evidence="5">CCUG 59685</strain>
    </source>
</reference>
<evidence type="ECO:0000313" key="5">
    <source>
        <dbReference type="Proteomes" id="UP001597106"/>
    </source>
</evidence>
<comment type="caution">
    <text evidence="4">The sequence shown here is derived from an EMBL/GenBank/DDBJ whole genome shotgun (WGS) entry which is preliminary data.</text>
</comment>
<dbReference type="Gene3D" id="1.20.1600.10">
    <property type="entry name" value="Outer membrane efflux proteins (OEP)"/>
    <property type="match status" value="1"/>
</dbReference>
<accession>A0ABW3GMX3</accession>
<keyword evidence="2" id="KW-0175">Coiled coil</keyword>
<feature type="signal peptide" evidence="3">
    <location>
        <begin position="1"/>
        <end position="24"/>
    </location>
</feature>
<evidence type="ECO:0000256" key="3">
    <source>
        <dbReference type="SAM" id="SignalP"/>
    </source>
</evidence>
<evidence type="ECO:0000313" key="4">
    <source>
        <dbReference type="EMBL" id="MFD0929967.1"/>
    </source>
</evidence>
<sequence>MFESSFRRWLLVSIAFLSAPSIQAEPLTLDAAWNIAAQNNPDLKRLIANQSIPAGEFQDASGPLYYNPTLSLEARTRRIAQTGGSDPYRGEYGIGVSQTFEIAGQQGFRRQAAEESKTAISQDIAEEYRLLHAQLEEQFINVLAVQKRIDVEKRILKLIEQNTSLSRKRVSAGEDSLLDGNLAIVDAERARNQLISLNEQLLRARTQLAATLQLNANDFPEVMGELTPNQTQYTLQDLFNKLDTRPGIQALTSKEASARSRLELQKSMRYPDLTVSLINTTEASLAGSDNISSIGVSMPLPIFRRNAAGIGRASAELTQSEINRASGTRNAKATVEAAWLRRENIKDRVRRLDSEVYPKLEENLNLSKLAFENGEIGLPQLLIVQRQVVDAQRDIIDAQRELRLVQIELEYISGWLSPIAAANQN</sequence>
<evidence type="ECO:0000256" key="1">
    <source>
        <dbReference type="ARBA" id="ARBA00007613"/>
    </source>
</evidence>
<evidence type="ECO:0000256" key="2">
    <source>
        <dbReference type="SAM" id="Coils"/>
    </source>
</evidence>
<name>A0ABW3GMX3_9PROT</name>
<dbReference type="PANTHER" id="PTHR30203:SF24">
    <property type="entry name" value="BLR4935 PROTEIN"/>
    <property type="match status" value="1"/>
</dbReference>
<proteinExistence type="inferred from homology"/>
<gene>
    <name evidence="4" type="ORF">ACFQ1T_09275</name>
</gene>
<feature type="chain" id="PRO_5045339426" evidence="3">
    <location>
        <begin position="25"/>
        <end position="425"/>
    </location>
</feature>